<accession>A0A132BBB7</accession>
<gene>
    <name evidence="1" type="ORF">LY89DRAFT_275618</name>
</gene>
<evidence type="ECO:0000313" key="2">
    <source>
        <dbReference type="Proteomes" id="UP000070700"/>
    </source>
</evidence>
<evidence type="ECO:0000313" key="1">
    <source>
        <dbReference type="EMBL" id="KUJ09686.1"/>
    </source>
</evidence>
<protein>
    <submittedName>
        <fullName evidence="1">Uncharacterized protein</fullName>
    </submittedName>
</protein>
<dbReference type="InParanoid" id="A0A132BBB7"/>
<dbReference type="Proteomes" id="UP000070700">
    <property type="component" value="Unassembled WGS sequence"/>
</dbReference>
<name>A0A132BBB7_MOLSC</name>
<organism evidence="1 2">
    <name type="scientific">Mollisia scopiformis</name>
    <name type="common">Conifer needle endophyte fungus</name>
    <name type="synonym">Phialocephala scopiformis</name>
    <dbReference type="NCBI Taxonomy" id="149040"/>
    <lineage>
        <taxon>Eukaryota</taxon>
        <taxon>Fungi</taxon>
        <taxon>Dikarya</taxon>
        <taxon>Ascomycota</taxon>
        <taxon>Pezizomycotina</taxon>
        <taxon>Leotiomycetes</taxon>
        <taxon>Helotiales</taxon>
        <taxon>Mollisiaceae</taxon>
        <taxon>Mollisia</taxon>
    </lineage>
</organism>
<dbReference type="AlphaFoldDB" id="A0A132BBB7"/>
<dbReference type="RefSeq" id="XP_018064041.1">
    <property type="nucleotide sequence ID" value="XM_018206409.1"/>
</dbReference>
<dbReference type="KEGG" id="psco:LY89DRAFT_275618"/>
<dbReference type="GeneID" id="28816135"/>
<reference evidence="1 2" key="1">
    <citation type="submission" date="2015-10" db="EMBL/GenBank/DDBJ databases">
        <title>Full genome of DAOMC 229536 Phialocephala scopiformis, a fungal endophyte of spruce producing the potent anti-insectan compound rugulosin.</title>
        <authorList>
            <consortium name="DOE Joint Genome Institute"/>
            <person name="Walker A.K."/>
            <person name="Frasz S.L."/>
            <person name="Seifert K.A."/>
            <person name="Miller J.D."/>
            <person name="Mondo S.J."/>
            <person name="Labutti K."/>
            <person name="Lipzen A."/>
            <person name="Dockter R."/>
            <person name="Kennedy M."/>
            <person name="Grigoriev I.V."/>
            <person name="Spatafora J.W."/>
        </authorList>
    </citation>
    <scope>NUCLEOTIDE SEQUENCE [LARGE SCALE GENOMIC DNA]</scope>
    <source>
        <strain evidence="1 2">CBS 120377</strain>
    </source>
</reference>
<dbReference type="EMBL" id="KQ947431">
    <property type="protein sequence ID" value="KUJ09686.1"/>
    <property type="molecule type" value="Genomic_DNA"/>
</dbReference>
<proteinExistence type="predicted"/>
<keyword evidence="2" id="KW-1185">Reference proteome</keyword>
<sequence>MKYLGSAPSCSIGLGKSIHKRRLLQDDKTSLECTDAHRHQILLLGGITLALVLPVPANAAEAVISCEEAFETPNDHGLELHPSTRNETNAVGLNKRKQSCRPCEPGPRISAAFAGKWRSWTVSREQE</sequence>